<feature type="domain" description="Methyl-accepting transducer" evidence="4">
    <location>
        <begin position="54"/>
        <end position="297"/>
    </location>
</feature>
<evidence type="ECO:0000256" key="2">
    <source>
        <dbReference type="ARBA" id="ARBA00022729"/>
    </source>
</evidence>
<dbReference type="PANTHER" id="PTHR35841">
    <property type="entry name" value="PHOSPHONATES-BINDING PERIPLASMIC PROTEIN"/>
    <property type="match status" value="1"/>
</dbReference>
<organism evidence="5 6">
    <name type="scientific">Anaerosolibacter carboniphilus</name>
    <dbReference type="NCBI Taxonomy" id="1417629"/>
    <lineage>
        <taxon>Bacteria</taxon>
        <taxon>Bacillati</taxon>
        <taxon>Bacillota</taxon>
        <taxon>Clostridia</taxon>
        <taxon>Peptostreptococcales</taxon>
        <taxon>Thermotaleaceae</taxon>
        <taxon>Anaerosolibacter</taxon>
    </lineage>
</organism>
<dbReference type="InterPro" id="IPR005770">
    <property type="entry name" value="PhnD"/>
</dbReference>
<name>A0A841KZ10_9FIRM</name>
<dbReference type="Pfam" id="PF00015">
    <property type="entry name" value="MCPsignal"/>
    <property type="match status" value="1"/>
</dbReference>
<dbReference type="PROSITE" id="PS50111">
    <property type="entry name" value="CHEMOTAXIS_TRANSDUC_2"/>
    <property type="match status" value="1"/>
</dbReference>
<evidence type="ECO:0000256" key="3">
    <source>
        <dbReference type="PROSITE-ProRule" id="PRU00284"/>
    </source>
</evidence>
<reference evidence="5 6" key="1">
    <citation type="submission" date="2020-08" db="EMBL/GenBank/DDBJ databases">
        <title>Genomic Encyclopedia of Type Strains, Phase IV (KMG-IV): sequencing the most valuable type-strain genomes for metagenomic binning, comparative biology and taxonomic classification.</title>
        <authorList>
            <person name="Goeker M."/>
        </authorList>
    </citation>
    <scope>NUCLEOTIDE SEQUENCE [LARGE SCALE GENOMIC DNA]</scope>
    <source>
        <strain evidence="5 6">DSM 103526</strain>
    </source>
</reference>
<dbReference type="SUPFAM" id="SSF58104">
    <property type="entry name" value="Methyl-accepting chemotaxis protein (MCP) signaling domain"/>
    <property type="match status" value="1"/>
</dbReference>
<dbReference type="SUPFAM" id="SSF53850">
    <property type="entry name" value="Periplasmic binding protein-like II"/>
    <property type="match status" value="1"/>
</dbReference>
<evidence type="ECO:0000259" key="4">
    <source>
        <dbReference type="PROSITE" id="PS50111"/>
    </source>
</evidence>
<comment type="caution">
    <text evidence="5">The sequence shown here is derived from an EMBL/GenBank/DDBJ whole genome shotgun (WGS) entry which is preliminary data.</text>
</comment>
<dbReference type="Pfam" id="PF12974">
    <property type="entry name" value="Phosphonate-bd"/>
    <property type="match status" value="1"/>
</dbReference>
<accession>A0A841KZ10</accession>
<sequence length="600" mass="66453">MMNKKGVFYGIHSFIQNHSSEKEEKNDLGKSANMQKTGKMENNILEVSEKVAINAQNLINLSHKNTEDACQLENLAKDMLGNIHRMVKVTDDVNASIQQWAAASQIATTQAHNMLISSNASMELIGKSKDTIQDSNLFLLEMAKEIKLSAKNMEILQPITKQMTMFLGNIENIAKQTNLLALNAAIEAARAGDTGKGFSVVADEIRKLSDESTQLTNEMKTGVGSITRTIESINRGFERNLGKISGVEDVSKKAAMAMEEIEHQLRDIQHALNVIFDSADGQGRMGEQIAVSIKEVSDASGDSMDVSNKTMESIVNQLRNNKEIAVLAEELGNCSYDLQKTAVQYKTDEEIFFGINPIASPELRKQYFNIITEAARQAGLKARTIIVQDYNALAEAMANNIIDVGWFSPFAYVNARTKTKAEPIAMAVINGQTFYHGCIITKKNNGILNLQDLSNKVFGYVDEKSTSGYVYPRYILKENHLNADRMFKQVQYLGSHNKVIEAVLQGDVDGGATYDVGIQVASKAGLPIQQLNILAKTEPIPADAIAVNPNMSNHKMQQLKEAFLNLKHTEKGMTLFVNSIFTDFIENNDSYYDVIRKVSK</sequence>
<proteinExistence type="inferred from homology"/>
<keyword evidence="2" id="KW-0732">Signal</keyword>
<protein>
    <submittedName>
        <fullName evidence="5">Phosphate/phosphite/phosphonate ABC transporter binding protein</fullName>
    </submittedName>
</protein>
<dbReference type="CDD" id="cd01071">
    <property type="entry name" value="PBP2_PhnD_like"/>
    <property type="match status" value="1"/>
</dbReference>
<dbReference type="GO" id="GO:0055085">
    <property type="term" value="P:transmembrane transport"/>
    <property type="evidence" value="ECO:0007669"/>
    <property type="project" value="InterPro"/>
</dbReference>
<dbReference type="EMBL" id="JACHEN010000052">
    <property type="protein sequence ID" value="MBB6218864.1"/>
    <property type="molecule type" value="Genomic_DNA"/>
</dbReference>
<dbReference type="GO" id="GO:0007165">
    <property type="term" value="P:signal transduction"/>
    <property type="evidence" value="ECO:0007669"/>
    <property type="project" value="UniProtKB-KW"/>
</dbReference>
<dbReference type="AlphaFoldDB" id="A0A841KZ10"/>
<evidence type="ECO:0000313" key="5">
    <source>
        <dbReference type="EMBL" id="MBB6218864.1"/>
    </source>
</evidence>
<dbReference type="Gene3D" id="1.10.287.950">
    <property type="entry name" value="Methyl-accepting chemotaxis protein"/>
    <property type="match status" value="1"/>
</dbReference>
<dbReference type="Gene3D" id="3.40.190.10">
    <property type="entry name" value="Periplasmic binding protein-like II"/>
    <property type="match status" value="2"/>
</dbReference>
<dbReference type="SMART" id="SM00283">
    <property type="entry name" value="MA"/>
    <property type="match status" value="1"/>
</dbReference>
<keyword evidence="6" id="KW-1185">Reference proteome</keyword>
<dbReference type="RefSeq" id="WP_184313731.1">
    <property type="nucleotide sequence ID" value="NZ_JACHEN010000052.1"/>
</dbReference>
<evidence type="ECO:0000313" key="6">
    <source>
        <dbReference type="Proteomes" id="UP000579281"/>
    </source>
</evidence>
<dbReference type="InterPro" id="IPR004089">
    <property type="entry name" value="MCPsignal_dom"/>
</dbReference>
<keyword evidence="3" id="KW-0807">Transducer</keyword>
<comment type="similarity">
    <text evidence="1">Belongs to the phosphate/phosphite/phosphonate binding protein family.</text>
</comment>
<dbReference type="Proteomes" id="UP000579281">
    <property type="component" value="Unassembled WGS sequence"/>
</dbReference>
<evidence type="ECO:0000256" key="1">
    <source>
        <dbReference type="ARBA" id="ARBA00007162"/>
    </source>
</evidence>
<gene>
    <name evidence="5" type="ORF">HNQ80_005039</name>
</gene>
<dbReference type="NCBIfam" id="TIGR01098">
    <property type="entry name" value="3A0109s03R"/>
    <property type="match status" value="1"/>
</dbReference>
<dbReference type="PANTHER" id="PTHR35841:SF1">
    <property type="entry name" value="PHOSPHONATES-BINDING PERIPLASMIC PROTEIN"/>
    <property type="match status" value="1"/>
</dbReference>
<dbReference type="GO" id="GO:0043190">
    <property type="term" value="C:ATP-binding cassette (ABC) transporter complex"/>
    <property type="evidence" value="ECO:0007669"/>
    <property type="project" value="InterPro"/>
</dbReference>